<reference evidence="22 23" key="1">
    <citation type="submission" date="2019-12" db="EMBL/GenBank/DDBJ databases">
        <title>Mucilaginibacter sp. HME9299 genome sequencing and assembly.</title>
        <authorList>
            <person name="Kang H."/>
            <person name="Kim H."/>
            <person name="Joh K."/>
        </authorList>
    </citation>
    <scope>NUCLEOTIDE SEQUENCE [LARGE SCALE GENOMIC DNA]</scope>
    <source>
        <strain evidence="22 23">HME9299</strain>
    </source>
</reference>
<evidence type="ECO:0000256" key="19">
    <source>
        <dbReference type="HAMAP-Rule" id="MF_00037"/>
    </source>
</evidence>
<evidence type="ECO:0000256" key="9">
    <source>
        <dbReference type="ARBA" id="ARBA00022630"/>
    </source>
</evidence>
<evidence type="ECO:0000256" key="11">
    <source>
        <dbReference type="ARBA" id="ARBA00022857"/>
    </source>
</evidence>
<evidence type="ECO:0000256" key="12">
    <source>
        <dbReference type="ARBA" id="ARBA00022960"/>
    </source>
</evidence>
<dbReference type="GO" id="GO:0005829">
    <property type="term" value="C:cytosol"/>
    <property type="evidence" value="ECO:0007669"/>
    <property type="project" value="TreeGrafter"/>
</dbReference>
<dbReference type="GO" id="GO:0051301">
    <property type="term" value="P:cell division"/>
    <property type="evidence" value="ECO:0007669"/>
    <property type="project" value="UniProtKB-KW"/>
</dbReference>
<evidence type="ECO:0000259" key="20">
    <source>
        <dbReference type="Pfam" id="PF01565"/>
    </source>
</evidence>
<dbReference type="NCBIfam" id="TIGR00179">
    <property type="entry name" value="murB"/>
    <property type="match status" value="1"/>
</dbReference>
<evidence type="ECO:0000256" key="1">
    <source>
        <dbReference type="ARBA" id="ARBA00001974"/>
    </source>
</evidence>
<keyword evidence="8 19" id="KW-0132">Cell division</keyword>
<evidence type="ECO:0000256" key="5">
    <source>
        <dbReference type="ARBA" id="ARBA00012518"/>
    </source>
</evidence>
<comment type="pathway">
    <text evidence="4 19">Cell wall biogenesis; peptidoglycan biosynthesis.</text>
</comment>
<evidence type="ECO:0000256" key="2">
    <source>
        <dbReference type="ARBA" id="ARBA00003921"/>
    </source>
</evidence>
<keyword evidence="13 19" id="KW-0573">Peptidoglycan synthesis</keyword>
<keyword evidence="9 19" id="KW-0285">Flavoprotein</keyword>
<feature type="active site" evidence="19">
    <location>
        <position position="281"/>
    </location>
</feature>
<evidence type="ECO:0000256" key="15">
    <source>
        <dbReference type="ARBA" id="ARBA00023306"/>
    </source>
</evidence>
<evidence type="ECO:0000256" key="13">
    <source>
        <dbReference type="ARBA" id="ARBA00022984"/>
    </source>
</evidence>
<dbReference type="Pfam" id="PF01565">
    <property type="entry name" value="FAD_binding_4"/>
    <property type="match status" value="1"/>
</dbReference>
<dbReference type="SUPFAM" id="SSF56176">
    <property type="entry name" value="FAD-binding/transporter-associated domain-like"/>
    <property type="match status" value="1"/>
</dbReference>
<protein>
    <recommendedName>
        <fullName evidence="6 19">UDP-N-acetylenolpyruvoylglucosamine reductase</fullName>
        <ecNumber evidence="5 19">1.3.1.98</ecNumber>
    </recommendedName>
    <alternativeName>
        <fullName evidence="17 19">UDP-N-acetylmuramate dehydrogenase</fullName>
    </alternativeName>
</protein>
<comment type="similarity">
    <text evidence="19">Belongs to the MurB family.</text>
</comment>
<evidence type="ECO:0000313" key="22">
    <source>
        <dbReference type="EMBL" id="MVN92788.1"/>
    </source>
</evidence>
<gene>
    <name evidence="19 22" type="primary">murB</name>
    <name evidence="22" type="ORF">GO816_16760</name>
</gene>
<evidence type="ECO:0000256" key="6">
    <source>
        <dbReference type="ARBA" id="ARBA00015188"/>
    </source>
</evidence>
<comment type="function">
    <text evidence="2 19">Cell wall formation.</text>
</comment>
<evidence type="ECO:0000256" key="14">
    <source>
        <dbReference type="ARBA" id="ARBA00023002"/>
    </source>
</evidence>
<dbReference type="UniPathway" id="UPA00219"/>
<dbReference type="HAMAP" id="MF_00037">
    <property type="entry name" value="MurB"/>
    <property type="match status" value="1"/>
</dbReference>
<dbReference type="GO" id="GO:0009252">
    <property type="term" value="P:peptidoglycan biosynthetic process"/>
    <property type="evidence" value="ECO:0007669"/>
    <property type="project" value="UniProtKB-UniRule"/>
</dbReference>
<evidence type="ECO:0000256" key="10">
    <source>
        <dbReference type="ARBA" id="ARBA00022827"/>
    </source>
</evidence>
<accession>A0A6I4IGP8</accession>
<dbReference type="InterPro" id="IPR016169">
    <property type="entry name" value="FAD-bd_PCMH_sub2"/>
</dbReference>
<dbReference type="InterPro" id="IPR036635">
    <property type="entry name" value="MurB_C_sf"/>
</dbReference>
<organism evidence="22 23">
    <name type="scientific">Mucilaginibacter aquatilis</name>
    <dbReference type="NCBI Taxonomy" id="1517760"/>
    <lineage>
        <taxon>Bacteria</taxon>
        <taxon>Pseudomonadati</taxon>
        <taxon>Bacteroidota</taxon>
        <taxon>Sphingobacteriia</taxon>
        <taxon>Sphingobacteriales</taxon>
        <taxon>Sphingobacteriaceae</taxon>
        <taxon>Mucilaginibacter</taxon>
    </lineage>
</organism>
<evidence type="ECO:0000256" key="16">
    <source>
        <dbReference type="ARBA" id="ARBA00023316"/>
    </source>
</evidence>
<keyword evidence="7 19" id="KW-0963">Cytoplasm</keyword>
<dbReference type="InterPro" id="IPR011601">
    <property type="entry name" value="MurB_C"/>
</dbReference>
<evidence type="ECO:0000256" key="4">
    <source>
        <dbReference type="ARBA" id="ARBA00004752"/>
    </source>
</evidence>
<dbReference type="InterPro" id="IPR036318">
    <property type="entry name" value="FAD-bd_PCMH-like_sf"/>
</dbReference>
<feature type="domain" description="UDP-N-acetylenolpyruvoylglucosamine reductase C-terminal" evidence="21">
    <location>
        <begin position="186"/>
        <end position="285"/>
    </location>
</feature>
<dbReference type="GO" id="GO:0008360">
    <property type="term" value="P:regulation of cell shape"/>
    <property type="evidence" value="ECO:0007669"/>
    <property type="project" value="UniProtKB-KW"/>
</dbReference>
<dbReference type="GO" id="GO:0071555">
    <property type="term" value="P:cell wall organization"/>
    <property type="evidence" value="ECO:0007669"/>
    <property type="project" value="UniProtKB-KW"/>
</dbReference>
<name>A0A6I4IGP8_9SPHI</name>
<sequence length="285" mass="31576">MKAFSNFNLREYNSYRLSAVCRNAYFPECDEDIRTLFSDPNAKKIVLGGGYNIILSQDYYDADFVVFSGTYNNISLVGEDKVLCQAGVDMKELSEFALANELTGLEIYYDIPSSLGGAVVMNAGAGGEDIKALLIEVYYYDPNTDTFNTISVSDINFEYRNSFFQKNPEMIVCRALLQLKTGNADEIKAKMDKTKEARWAKQPREFPNAGSVFKRPPGRFVGPMIDELGLKGFAVGGAKVSEKHSGFIINYADAKGSDILSLISSVKAKVQDAFGVDLEVEQRVI</sequence>
<comment type="cofactor">
    <cofactor evidence="1 19">
        <name>FAD</name>
        <dbReference type="ChEBI" id="CHEBI:57692"/>
    </cofactor>
</comment>
<dbReference type="InterPro" id="IPR003170">
    <property type="entry name" value="MurB"/>
</dbReference>
<dbReference type="AlphaFoldDB" id="A0A6I4IGP8"/>
<dbReference type="InterPro" id="IPR006094">
    <property type="entry name" value="Oxid_FAD_bind_N"/>
</dbReference>
<evidence type="ECO:0000256" key="3">
    <source>
        <dbReference type="ARBA" id="ARBA00004496"/>
    </source>
</evidence>
<comment type="subcellular location">
    <subcellularLocation>
        <location evidence="3 19">Cytoplasm</location>
    </subcellularLocation>
</comment>
<dbReference type="Pfam" id="PF02873">
    <property type="entry name" value="MurB_C"/>
    <property type="match status" value="1"/>
</dbReference>
<evidence type="ECO:0000256" key="7">
    <source>
        <dbReference type="ARBA" id="ARBA00022490"/>
    </source>
</evidence>
<dbReference type="EMBL" id="WQLA01000007">
    <property type="protein sequence ID" value="MVN92788.1"/>
    <property type="molecule type" value="Genomic_DNA"/>
</dbReference>
<evidence type="ECO:0000313" key="23">
    <source>
        <dbReference type="Proteomes" id="UP000434850"/>
    </source>
</evidence>
<keyword evidence="23" id="KW-1185">Reference proteome</keyword>
<dbReference type="Gene3D" id="3.30.465.10">
    <property type="match status" value="1"/>
</dbReference>
<dbReference type="GO" id="GO:0050660">
    <property type="term" value="F:flavin adenine dinucleotide binding"/>
    <property type="evidence" value="ECO:0007669"/>
    <property type="project" value="InterPro"/>
</dbReference>
<keyword evidence="11 19" id="KW-0521">NADP</keyword>
<evidence type="ECO:0000256" key="17">
    <source>
        <dbReference type="ARBA" id="ARBA00031026"/>
    </source>
</evidence>
<dbReference type="Gene3D" id="3.30.43.10">
    <property type="entry name" value="Uridine Diphospho-n-acetylenolpyruvylglucosamine Reductase, domain 2"/>
    <property type="match status" value="1"/>
</dbReference>
<dbReference type="InterPro" id="IPR016167">
    <property type="entry name" value="FAD-bd_PCMH_sub1"/>
</dbReference>
<evidence type="ECO:0000259" key="21">
    <source>
        <dbReference type="Pfam" id="PF02873"/>
    </source>
</evidence>
<dbReference type="Gene3D" id="3.90.78.10">
    <property type="entry name" value="UDP-N-acetylenolpyruvoylglucosamine reductase, C-terminal domain"/>
    <property type="match status" value="1"/>
</dbReference>
<dbReference type="OrthoDB" id="9804753at2"/>
<dbReference type="RefSeq" id="WP_157543103.1">
    <property type="nucleotide sequence ID" value="NZ_WQLA01000007.1"/>
</dbReference>
<feature type="active site" evidence="19">
    <location>
        <position position="160"/>
    </location>
</feature>
<dbReference type="PANTHER" id="PTHR21071:SF4">
    <property type="entry name" value="UDP-N-ACETYLENOLPYRUVOYLGLUCOSAMINE REDUCTASE"/>
    <property type="match status" value="1"/>
</dbReference>
<dbReference type="Proteomes" id="UP000434850">
    <property type="component" value="Unassembled WGS sequence"/>
</dbReference>
<comment type="caution">
    <text evidence="22">The sequence shown here is derived from an EMBL/GenBank/DDBJ whole genome shotgun (WGS) entry which is preliminary data.</text>
</comment>
<feature type="active site" description="Proton donor" evidence="19">
    <location>
        <position position="211"/>
    </location>
</feature>
<dbReference type="EC" id="1.3.1.98" evidence="5 19"/>
<keyword evidence="14 19" id="KW-0560">Oxidoreductase</keyword>
<dbReference type="SUPFAM" id="SSF56194">
    <property type="entry name" value="Uridine diphospho-N-Acetylenolpyruvylglucosamine reductase, MurB, C-terminal domain"/>
    <property type="match status" value="1"/>
</dbReference>
<evidence type="ECO:0000256" key="8">
    <source>
        <dbReference type="ARBA" id="ARBA00022618"/>
    </source>
</evidence>
<keyword evidence="12 19" id="KW-0133">Cell shape</keyword>
<proteinExistence type="inferred from homology"/>
<keyword evidence="16 19" id="KW-0961">Cell wall biogenesis/degradation</keyword>
<keyword evidence="10 19" id="KW-0274">FAD</keyword>
<dbReference type="PANTHER" id="PTHR21071">
    <property type="entry name" value="UDP-N-ACETYLENOLPYRUVOYLGLUCOSAMINE REDUCTASE"/>
    <property type="match status" value="1"/>
</dbReference>
<dbReference type="GO" id="GO:0008762">
    <property type="term" value="F:UDP-N-acetylmuramate dehydrogenase activity"/>
    <property type="evidence" value="ECO:0007669"/>
    <property type="project" value="UniProtKB-UniRule"/>
</dbReference>
<comment type="catalytic activity">
    <reaction evidence="18 19">
        <text>UDP-N-acetyl-alpha-D-muramate + NADP(+) = UDP-N-acetyl-3-O-(1-carboxyvinyl)-alpha-D-glucosamine + NADPH + H(+)</text>
        <dbReference type="Rhea" id="RHEA:12248"/>
        <dbReference type="ChEBI" id="CHEBI:15378"/>
        <dbReference type="ChEBI" id="CHEBI:57783"/>
        <dbReference type="ChEBI" id="CHEBI:58349"/>
        <dbReference type="ChEBI" id="CHEBI:68483"/>
        <dbReference type="ChEBI" id="CHEBI:70757"/>
        <dbReference type="EC" id="1.3.1.98"/>
    </reaction>
</comment>
<feature type="domain" description="FAD linked oxidase N-terminal" evidence="20">
    <location>
        <begin position="32"/>
        <end position="137"/>
    </location>
</feature>
<keyword evidence="15 19" id="KW-0131">Cell cycle</keyword>
<evidence type="ECO:0000256" key="18">
    <source>
        <dbReference type="ARBA" id="ARBA00048914"/>
    </source>
</evidence>